<comment type="caution">
    <text evidence="2">The sequence shown here is derived from an EMBL/GenBank/DDBJ whole genome shotgun (WGS) entry which is preliminary data.</text>
</comment>
<dbReference type="AlphaFoldDB" id="A0A8S1M0F6"/>
<keyword evidence="1" id="KW-1133">Transmembrane helix</keyword>
<keyword evidence="3" id="KW-1185">Reference proteome</keyword>
<name>A0A8S1M0F6_9CILI</name>
<evidence type="ECO:0000313" key="3">
    <source>
        <dbReference type="Proteomes" id="UP000692954"/>
    </source>
</evidence>
<proteinExistence type="predicted"/>
<dbReference type="OrthoDB" id="291907at2759"/>
<dbReference type="Proteomes" id="UP000692954">
    <property type="component" value="Unassembled WGS sequence"/>
</dbReference>
<accession>A0A8S1M0F6</accession>
<feature type="transmembrane region" description="Helical" evidence="1">
    <location>
        <begin position="233"/>
        <end position="251"/>
    </location>
</feature>
<reference evidence="2" key="1">
    <citation type="submission" date="2021-01" db="EMBL/GenBank/DDBJ databases">
        <authorList>
            <consortium name="Genoscope - CEA"/>
            <person name="William W."/>
        </authorList>
    </citation>
    <scope>NUCLEOTIDE SEQUENCE</scope>
</reference>
<dbReference type="EMBL" id="CAJJDN010000030">
    <property type="protein sequence ID" value="CAD8073257.1"/>
    <property type="molecule type" value="Genomic_DNA"/>
</dbReference>
<keyword evidence="1" id="KW-0812">Transmembrane</keyword>
<evidence type="ECO:0000313" key="2">
    <source>
        <dbReference type="EMBL" id="CAD8073257.1"/>
    </source>
</evidence>
<evidence type="ECO:0000256" key="1">
    <source>
        <dbReference type="SAM" id="Phobius"/>
    </source>
</evidence>
<sequence length="255" mass="29430">MSDQQSSSMSIAESIVPYVYEPGPILNIVKNGEELVKSSQYQEAYEVYSQALPLIYQNSRPEVIESTTEEVLLGMAKCALTLNKLSESKHYCFEILKSFPQHPTALLYLGLIYKQEGNEKKSDKYIKLAYSSNQDTDYNSENQLLLQIFRQYSDQSNHNYSQLQNSQKQQQSQQYIFIQSKDLLTQIVASTILGSFSTIIINSKKKYTSVNLFISAWNSTCIFGCLRLSCFRLKYLCFGTYFLSLLALYLYQRYF</sequence>
<keyword evidence="1" id="KW-0472">Membrane</keyword>
<gene>
    <name evidence="2" type="ORF">PSON_ATCC_30995.1.T0300205</name>
</gene>
<protein>
    <submittedName>
        <fullName evidence="2">Uncharacterized protein</fullName>
    </submittedName>
</protein>
<organism evidence="2 3">
    <name type="scientific">Paramecium sonneborni</name>
    <dbReference type="NCBI Taxonomy" id="65129"/>
    <lineage>
        <taxon>Eukaryota</taxon>
        <taxon>Sar</taxon>
        <taxon>Alveolata</taxon>
        <taxon>Ciliophora</taxon>
        <taxon>Intramacronucleata</taxon>
        <taxon>Oligohymenophorea</taxon>
        <taxon>Peniculida</taxon>
        <taxon>Parameciidae</taxon>
        <taxon>Paramecium</taxon>
    </lineage>
</organism>